<proteinExistence type="predicted"/>
<protein>
    <recommendedName>
        <fullName evidence="4">Gliding motility-associated C-terminal domain-containing protein</fullName>
    </recommendedName>
</protein>
<feature type="signal peptide" evidence="1">
    <location>
        <begin position="1"/>
        <end position="24"/>
    </location>
</feature>
<dbReference type="AlphaFoldDB" id="A0AAE9SEQ3"/>
<dbReference type="Proteomes" id="UP001056837">
    <property type="component" value="Chromosome"/>
</dbReference>
<keyword evidence="1" id="KW-0732">Signal</keyword>
<evidence type="ECO:0000313" key="3">
    <source>
        <dbReference type="Proteomes" id="UP001056837"/>
    </source>
</evidence>
<organism evidence="2 3">
    <name type="scientific">Tenacibaculum mesophilum</name>
    <dbReference type="NCBI Taxonomy" id="104268"/>
    <lineage>
        <taxon>Bacteria</taxon>
        <taxon>Pseudomonadati</taxon>
        <taxon>Bacteroidota</taxon>
        <taxon>Flavobacteriia</taxon>
        <taxon>Flavobacteriales</taxon>
        <taxon>Flavobacteriaceae</taxon>
        <taxon>Tenacibaculum</taxon>
    </lineage>
</organism>
<evidence type="ECO:0000313" key="2">
    <source>
        <dbReference type="EMBL" id="UTD14637.1"/>
    </source>
</evidence>
<feature type="chain" id="PRO_5042128416" description="Gliding motility-associated C-terminal domain-containing protein" evidence="1">
    <location>
        <begin position="25"/>
        <end position="726"/>
    </location>
</feature>
<gene>
    <name evidence="2" type="ORF">HER15_03720</name>
</gene>
<dbReference type="EMBL" id="CP050861">
    <property type="protein sequence ID" value="UTD14637.1"/>
    <property type="molecule type" value="Genomic_DNA"/>
</dbReference>
<sequence>MKNYTKSILLLLATLLFCATSAVSQTLLKPEIQFSNACNGAATDFNVIFKYSGSDFNSNNVFTIELSDADGNWGSPINVGTVTTENSSYTFSRTFQLPDNTYGTNYKIRLVASSPVMTSPDSDSFAAYKFSTDTLVLNNYDDVVLCDSGSAELILNTNQKGNYEWYKDDVLFTTTTEPKLEVTLSGKYEVKIDYGACGFRESTISNVIILDNTAKQIKGPSTVEICGDESHTFEANTNRSGLTYNWYLDNKLVQSSNSSTYTTPTTGQFGTYHLVIDTGTCTTKSNDVVLQQQTTAGFTVTNVGALERIILFGEKKELCITHDADPSEVTIEWYRDDVTMGTAVRNQLCIDAATAGVYYARVTKSTGSACDDIVDSEKFTLLNVTSFEPTIRVETSYEECNTRSTELSIVGVKAEAENGDMYDLTSDQIALLSFEWYKNNVSTGGTVSEYEVNSYLDNGTYTLKVSFNGVEGVSNELDVKLAEVPEIRSTSTSNSLCAGSSITYTINNVVAGYTYQWIKDGTDDVTPANPENLIVTEVGEYVLKYSGFGCDNELEPINVVMFDDSAVTITPSEIVVMEEGSSATITAAGGESYEWYQGESISGTTLSTTEQLEVTELGFYTVLVKVGACSVTRTVEVVEPDDQIIVPNTLTPNGDGKNDTWKISNKYAFQPLVTVMLYNANGKEILKTTEYKNDWPTEDLGNQKVFYYKIIREDKLIKAGTISVLH</sequence>
<evidence type="ECO:0008006" key="4">
    <source>
        <dbReference type="Google" id="ProtNLM"/>
    </source>
</evidence>
<evidence type="ECO:0000256" key="1">
    <source>
        <dbReference type="SAM" id="SignalP"/>
    </source>
</evidence>
<name>A0AAE9SEQ3_9FLAO</name>
<reference evidence="2" key="1">
    <citation type="submission" date="2020-04" db="EMBL/GenBank/DDBJ databases">
        <title>Tenacibaculum mesophilum bac2.</title>
        <authorList>
            <person name="Li M."/>
        </authorList>
    </citation>
    <scope>NUCLEOTIDE SEQUENCE</scope>
    <source>
        <strain evidence="2">Bac2</strain>
    </source>
</reference>
<dbReference type="Pfam" id="PF13585">
    <property type="entry name" value="CHU_C"/>
    <property type="match status" value="1"/>
</dbReference>
<accession>A0AAE9SEQ3</accession>
<dbReference type="RefSeq" id="WP_167713992.1">
    <property type="nucleotide sequence ID" value="NZ_CP050861.1"/>
</dbReference>